<dbReference type="CDD" id="cd00093">
    <property type="entry name" value="HTH_XRE"/>
    <property type="match status" value="1"/>
</dbReference>
<gene>
    <name evidence="2" type="ORF">C5746_23360</name>
</gene>
<accession>A0A2Z5JGG5</accession>
<dbReference type="Proteomes" id="UP000252698">
    <property type="component" value="Chromosome"/>
</dbReference>
<dbReference type="AlphaFoldDB" id="A0A2Z5JGG5"/>
<dbReference type="SMART" id="SM00530">
    <property type="entry name" value="HTH_XRE"/>
    <property type="match status" value="1"/>
</dbReference>
<dbReference type="GO" id="GO:0003677">
    <property type="term" value="F:DNA binding"/>
    <property type="evidence" value="ECO:0007669"/>
    <property type="project" value="InterPro"/>
</dbReference>
<dbReference type="InterPro" id="IPR043917">
    <property type="entry name" value="DUF5753"/>
</dbReference>
<dbReference type="Gene3D" id="1.10.260.40">
    <property type="entry name" value="lambda repressor-like DNA-binding domains"/>
    <property type="match status" value="1"/>
</dbReference>
<evidence type="ECO:0000313" key="2">
    <source>
        <dbReference type="EMBL" id="AXE79369.1"/>
    </source>
</evidence>
<evidence type="ECO:0000313" key="3">
    <source>
        <dbReference type="Proteomes" id="UP000252698"/>
    </source>
</evidence>
<dbReference type="SUPFAM" id="SSF47413">
    <property type="entry name" value="lambda repressor-like DNA-binding domains"/>
    <property type="match status" value="1"/>
</dbReference>
<dbReference type="Pfam" id="PF13560">
    <property type="entry name" value="HTH_31"/>
    <property type="match status" value="1"/>
</dbReference>
<organism evidence="2 3">
    <name type="scientific">Streptomyces atratus</name>
    <dbReference type="NCBI Taxonomy" id="1893"/>
    <lineage>
        <taxon>Bacteria</taxon>
        <taxon>Bacillati</taxon>
        <taxon>Actinomycetota</taxon>
        <taxon>Actinomycetes</taxon>
        <taxon>Kitasatosporales</taxon>
        <taxon>Streptomycetaceae</taxon>
        <taxon>Streptomyces</taxon>
    </lineage>
</organism>
<evidence type="ECO:0000259" key="1">
    <source>
        <dbReference type="PROSITE" id="PS50943"/>
    </source>
</evidence>
<dbReference type="KEGG" id="sata:C5746_23360"/>
<dbReference type="Pfam" id="PF19054">
    <property type="entry name" value="DUF5753"/>
    <property type="match status" value="1"/>
</dbReference>
<dbReference type="EMBL" id="CP027306">
    <property type="protein sequence ID" value="AXE79369.1"/>
    <property type="molecule type" value="Genomic_DNA"/>
</dbReference>
<proteinExistence type="predicted"/>
<protein>
    <submittedName>
        <fullName evidence="2">Transcriptional regulator</fullName>
    </submittedName>
</protein>
<sequence length="258" mass="28710">MFGKMLRFFRERAGLSQEALGLKIGYSKSQVAMVERGQRPPRDEFIAEADCALGAQGALKAAGEGLTFGYLASWFEPFAEEEITASARHEYETHVVPGMLQTDGYARTVLGSGYPPVDDDKVEGRVAARLARQRLLFRKPVPDIGFVLELAALTRPIGGRRVHKEQLDHILEVGALRHVQMQVMSPRRQTHAGLSGPFVLLETKERRQLAYVEVQDHNFLVSEQPALGNLFGKYGILRAQALSPEESRDVIEQVAKDL</sequence>
<name>A0A2Z5JGG5_STRAR</name>
<reference evidence="2 3" key="1">
    <citation type="journal article" date="2018" name="Front. Microbiol.">
        <title>Genome Sequencing of Streptomyces atratus SCSIOZH16 and Activation Production of Nocardamine via Metabolic Engineering.</title>
        <authorList>
            <person name="Li Y."/>
            <person name="Zhang C."/>
            <person name="Liu C."/>
            <person name="Ju J."/>
            <person name="Ma J."/>
        </authorList>
    </citation>
    <scope>NUCLEOTIDE SEQUENCE [LARGE SCALE GENOMIC DNA]</scope>
    <source>
        <strain evidence="2 3">SCSIO_ZH16</strain>
    </source>
</reference>
<dbReference type="InterPro" id="IPR001387">
    <property type="entry name" value="Cro/C1-type_HTH"/>
</dbReference>
<dbReference type="PROSITE" id="PS50943">
    <property type="entry name" value="HTH_CROC1"/>
    <property type="match status" value="1"/>
</dbReference>
<feature type="domain" description="HTH cro/C1-type" evidence="1">
    <location>
        <begin position="6"/>
        <end position="48"/>
    </location>
</feature>
<dbReference type="InterPro" id="IPR010982">
    <property type="entry name" value="Lambda_DNA-bd_dom_sf"/>
</dbReference>